<dbReference type="CDD" id="cd03135">
    <property type="entry name" value="GATase1_DJ-1"/>
    <property type="match status" value="1"/>
</dbReference>
<dbReference type="EMBL" id="CAQQ02007563">
    <property type="status" value="NOT_ANNOTATED_CDS"/>
    <property type="molecule type" value="Genomic_DNA"/>
</dbReference>
<dbReference type="STRING" id="36166.T1H3Q0"/>
<feature type="domain" description="DJ-1/PfpI" evidence="1">
    <location>
        <begin position="69"/>
        <end position="174"/>
    </location>
</feature>
<dbReference type="GO" id="GO:0005634">
    <property type="term" value="C:nucleus"/>
    <property type="evidence" value="ECO:0007669"/>
    <property type="project" value="TreeGrafter"/>
</dbReference>
<dbReference type="EnsemblMetazoa" id="MESCA010884-RA">
    <property type="protein sequence ID" value="MESCA010884-PA"/>
    <property type="gene ID" value="MESCA010884"/>
</dbReference>
<accession>T1H3Q0</accession>
<reference evidence="3" key="1">
    <citation type="submission" date="2013-02" db="EMBL/GenBank/DDBJ databases">
        <authorList>
            <person name="Hughes D."/>
        </authorList>
    </citation>
    <scope>NUCLEOTIDE SEQUENCE</scope>
    <source>
        <strain>Durham</strain>
        <strain evidence="3">NC isolate 2 -- Noor lab</strain>
    </source>
</reference>
<dbReference type="Pfam" id="PF01965">
    <property type="entry name" value="DJ-1_PfpI"/>
    <property type="match status" value="1"/>
</dbReference>
<dbReference type="HOGENOM" id="CLU_000445_44_2_1"/>
<dbReference type="Proteomes" id="UP000015102">
    <property type="component" value="Unassembled WGS sequence"/>
</dbReference>
<reference evidence="2" key="2">
    <citation type="submission" date="2015-06" db="UniProtKB">
        <authorList>
            <consortium name="EnsemblMetazoa"/>
        </authorList>
    </citation>
    <scope>IDENTIFICATION</scope>
</reference>
<dbReference type="GO" id="GO:0005739">
    <property type="term" value="C:mitochondrion"/>
    <property type="evidence" value="ECO:0007669"/>
    <property type="project" value="TreeGrafter"/>
</dbReference>
<evidence type="ECO:0000313" key="2">
    <source>
        <dbReference type="EnsemblMetazoa" id="MESCA010884-PA"/>
    </source>
</evidence>
<dbReference type="PANTHER" id="PTHR48094">
    <property type="entry name" value="PROTEIN/NUCLEIC ACID DEGLYCASE DJ-1-RELATED"/>
    <property type="match status" value="1"/>
</dbReference>
<sequence length="192" mass="20370">MFSLTLTSVLKNNFRIKSCYFSTNLLRMSKTACVILADGAEEMEFVIAADILRRTGINVTVAGLSGDEPTDFDVIVMPGGLGGSKAMASSSLVGEILKRQESGGRFIAAICAAPIALKSHGIANGKKITSYPSFKNDLCEAYCYDDQSKVVQDGQLITSRGPATAFDFGLKIASALAGEDKAKEVAKAMLIQ</sequence>
<dbReference type="InterPro" id="IPR006287">
    <property type="entry name" value="DJ-1"/>
</dbReference>
<dbReference type="AlphaFoldDB" id="T1H3Q0"/>
<proteinExistence type="predicted"/>
<keyword evidence="3" id="KW-1185">Reference proteome</keyword>
<name>T1H3Q0_MEGSC</name>
<dbReference type="Gene3D" id="3.40.50.880">
    <property type="match status" value="1"/>
</dbReference>
<dbReference type="GO" id="GO:0046295">
    <property type="term" value="P:glycolate biosynthetic process"/>
    <property type="evidence" value="ECO:0007669"/>
    <property type="project" value="TreeGrafter"/>
</dbReference>
<dbReference type="InterPro" id="IPR050325">
    <property type="entry name" value="Prot/Nucl_acid_deglycase"/>
</dbReference>
<dbReference type="PANTHER" id="PTHR48094:SF12">
    <property type="entry name" value="PARKINSON DISEASE PROTEIN 7 HOMOLOG"/>
    <property type="match status" value="1"/>
</dbReference>
<dbReference type="SUPFAM" id="SSF52317">
    <property type="entry name" value="Class I glutamine amidotransferase-like"/>
    <property type="match status" value="1"/>
</dbReference>
<dbReference type="EMBL" id="CAQQ02007562">
    <property type="status" value="NOT_ANNOTATED_CDS"/>
    <property type="molecule type" value="Genomic_DNA"/>
</dbReference>
<evidence type="ECO:0000259" key="1">
    <source>
        <dbReference type="Pfam" id="PF01965"/>
    </source>
</evidence>
<dbReference type="OMA" id="KATCYPG"/>
<evidence type="ECO:0000313" key="3">
    <source>
        <dbReference type="Proteomes" id="UP000015102"/>
    </source>
</evidence>
<dbReference type="GO" id="GO:0006979">
    <property type="term" value="P:response to oxidative stress"/>
    <property type="evidence" value="ECO:0007669"/>
    <property type="project" value="TreeGrafter"/>
</dbReference>
<dbReference type="NCBIfam" id="TIGR01383">
    <property type="entry name" value="not_thiJ"/>
    <property type="match status" value="1"/>
</dbReference>
<dbReference type="InterPro" id="IPR029062">
    <property type="entry name" value="Class_I_gatase-like"/>
</dbReference>
<organism evidence="2 3">
    <name type="scientific">Megaselia scalaris</name>
    <name type="common">Humpbacked fly</name>
    <name type="synonym">Phora scalaris</name>
    <dbReference type="NCBI Taxonomy" id="36166"/>
    <lineage>
        <taxon>Eukaryota</taxon>
        <taxon>Metazoa</taxon>
        <taxon>Ecdysozoa</taxon>
        <taxon>Arthropoda</taxon>
        <taxon>Hexapoda</taxon>
        <taxon>Insecta</taxon>
        <taxon>Pterygota</taxon>
        <taxon>Neoptera</taxon>
        <taxon>Endopterygota</taxon>
        <taxon>Diptera</taxon>
        <taxon>Brachycera</taxon>
        <taxon>Muscomorpha</taxon>
        <taxon>Platypezoidea</taxon>
        <taxon>Phoridae</taxon>
        <taxon>Megaseliini</taxon>
        <taxon>Megaselia</taxon>
    </lineage>
</organism>
<protein>
    <recommendedName>
        <fullName evidence="1">DJ-1/PfpI domain-containing protein</fullName>
    </recommendedName>
</protein>
<dbReference type="GO" id="GO:1903189">
    <property type="term" value="P:glyoxal metabolic process"/>
    <property type="evidence" value="ECO:0007669"/>
    <property type="project" value="TreeGrafter"/>
</dbReference>
<dbReference type="InterPro" id="IPR002818">
    <property type="entry name" value="DJ-1/PfpI"/>
</dbReference>